<gene>
    <name evidence="1" type="ORF">F7L41_13220</name>
</gene>
<dbReference type="NCBIfam" id="TIGR01560">
    <property type="entry name" value="put_DNA_pack"/>
    <property type="match status" value="1"/>
</dbReference>
<accession>A0A622CYQ2</accession>
<reference evidence="1" key="1">
    <citation type="submission" date="2019-09" db="EMBL/GenBank/DDBJ databases">
        <authorList>
            <consortium name="NARMS: The National Antimicrobial Resistance Monitoring System"/>
        </authorList>
    </citation>
    <scope>NUCLEOTIDE SEQUENCE</scope>
    <source>
        <strain evidence="1">CVM N19S0421</strain>
    </source>
</reference>
<organism evidence="1">
    <name type="scientific">Salmonella enterica</name>
    <name type="common">Salmonella choleraesuis</name>
    <dbReference type="NCBI Taxonomy" id="28901"/>
    <lineage>
        <taxon>Bacteria</taxon>
        <taxon>Pseudomonadati</taxon>
        <taxon>Pseudomonadota</taxon>
        <taxon>Gammaproteobacteria</taxon>
        <taxon>Enterobacterales</taxon>
        <taxon>Enterobacteriaceae</taxon>
        <taxon>Salmonella</taxon>
    </lineage>
</organism>
<proteinExistence type="predicted"/>
<dbReference type="InterPro" id="IPR006450">
    <property type="entry name" value="Phage_HK97_gp6-like"/>
</dbReference>
<dbReference type="InterPro" id="IPR021146">
    <property type="entry name" value="Phage_gp6-like_head-tail"/>
</dbReference>
<dbReference type="AlphaFoldDB" id="A0A622CYQ2"/>
<dbReference type="Gene3D" id="1.10.3230.30">
    <property type="entry name" value="Phage gp6-like head-tail connector protein"/>
    <property type="match status" value="1"/>
</dbReference>
<dbReference type="Pfam" id="PF05135">
    <property type="entry name" value="Phage_connect_1"/>
    <property type="match status" value="1"/>
</dbReference>
<dbReference type="EMBL" id="AALERK010000005">
    <property type="protein sequence ID" value="ECY8988036.1"/>
    <property type="molecule type" value="Genomic_DNA"/>
</dbReference>
<name>A0A622CYQ2_SALER</name>
<comment type="caution">
    <text evidence="1">The sequence shown here is derived from an EMBL/GenBank/DDBJ whole genome shotgun (WGS) entry which is preliminary data.</text>
</comment>
<protein>
    <submittedName>
        <fullName evidence="1">Phage gp6-like head-tail connector protein</fullName>
    </submittedName>
</protein>
<sequence>MLLTLPEIKAQCRLEVDFKDEDSLLTLLGEAAEAKATTYLNRNLYATKADIPALDSDGIVLTNDIKLGMLMLISHWYENRSSVSELEMSETPQAFEFLLYPRRLPVSGY</sequence>
<dbReference type="CDD" id="cd08054">
    <property type="entry name" value="gp6"/>
    <property type="match status" value="1"/>
</dbReference>
<evidence type="ECO:0000313" key="1">
    <source>
        <dbReference type="EMBL" id="ECY8988036.1"/>
    </source>
</evidence>